<evidence type="ECO:0000313" key="1">
    <source>
        <dbReference type="WBParaSite" id="SCUD_0001203301-mRNA-1"/>
    </source>
</evidence>
<name>A0A183KAJ8_9TREM</name>
<accession>A0A183KAJ8</accession>
<sequence>MVILFVLFFFMFTKTFFPLTHTFSTSFTFTSYYVIETSTTNQI</sequence>
<dbReference type="WBParaSite" id="SCUD_0001203301-mRNA-1">
    <property type="protein sequence ID" value="SCUD_0001203301-mRNA-1"/>
    <property type="gene ID" value="SCUD_0001203301"/>
</dbReference>
<reference evidence="1" key="1">
    <citation type="submission" date="2016-06" db="UniProtKB">
        <authorList>
            <consortium name="WormBaseParasite"/>
        </authorList>
    </citation>
    <scope>IDENTIFICATION</scope>
</reference>
<proteinExistence type="predicted"/>
<protein>
    <submittedName>
        <fullName evidence="1">Uncharacterized protein</fullName>
    </submittedName>
</protein>
<dbReference type="AlphaFoldDB" id="A0A183KAJ8"/>
<organism evidence="1">
    <name type="scientific">Schistosoma curassoni</name>
    <dbReference type="NCBI Taxonomy" id="6186"/>
    <lineage>
        <taxon>Eukaryota</taxon>
        <taxon>Metazoa</taxon>
        <taxon>Spiralia</taxon>
        <taxon>Lophotrochozoa</taxon>
        <taxon>Platyhelminthes</taxon>
        <taxon>Trematoda</taxon>
        <taxon>Digenea</taxon>
        <taxon>Strigeidida</taxon>
        <taxon>Schistosomatoidea</taxon>
        <taxon>Schistosomatidae</taxon>
        <taxon>Schistosoma</taxon>
    </lineage>
</organism>